<dbReference type="Gene3D" id="3.60.21.10">
    <property type="match status" value="1"/>
</dbReference>
<dbReference type="RefSeq" id="WP_186946953.1">
    <property type="nucleotide sequence ID" value="NZ_JACOGF010000004.1"/>
</dbReference>
<sequence>MSPEKNLLSCPVAFTTARHRNWSPYRFSVLICSLLMLLALANLSQAQTPDSTPVSVINDGPYAFYQKEQAGLDVSWVCNDQVQKQVFARADNVTLPAPCGYPHALTIRAAASGFPLTAKFETDKVAAFSDIHGQFDLMLKLLRANGIINQDWHWTFGKGHLVIAGDVFDRGPNTTEALWLLYELEAQAQAAGGAVHLLLGNHEAMSFAGDLRYLNKKYATVARQLNLSYPQMFDNSSVLGRWLRSKPVIIQINDMLFMHGGLHPDYQNLNMSIAQVNEQFRSSLGMTKTQLKDKGNDALSFLYGSLGPLWYRGYFNAPKLSNTDLDQLLQQMQLRRIVVGHTTMDGVYAHYQGKIISIDSGIKGGVKGEMFFWDKGQLSKAGLDGVRVAIPDAPEKIRAE</sequence>
<gene>
    <name evidence="2" type="ORF">H8L32_09485</name>
</gene>
<dbReference type="PANTHER" id="PTHR46546">
    <property type="entry name" value="SHEWANELLA-LIKE PROTEIN PHOSPHATASE 1"/>
    <property type="match status" value="1"/>
</dbReference>
<dbReference type="PANTHER" id="PTHR46546:SF4">
    <property type="entry name" value="SHEWANELLA-LIKE PROTEIN PHOSPHATASE 1"/>
    <property type="match status" value="1"/>
</dbReference>
<feature type="domain" description="Calcineurin-like phosphoesterase" evidence="1">
    <location>
        <begin position="124"/>
        <end position="342"/>
    </location>
</feature>
<keyword evidence="3" id="KW-1185">Reference proteome</keyword>
<dbReference type="EMBL" id="JACOGF010000004">
    <property type="protein sequence ID" value="MBC3917703.1"/>
    <property type="molecule type" value="Genomic_DNA"/>
</dbReference>
<reference evidence="2 3" key="1">
    <citation type="submission" date="2020-08" db="EMBL/GenBank/DDBJ databases">
        <title>Novel species isolated from subtropical streams in China.</title>
        <authorList>
            <person name="Lu H."/>
        </authorList>
    </citation>
    <scope>NUCLEOTIDE SEQUENCE [LARGE SCALE GENOMIC DNA]</scope>
    <source>
        <strain evidence="2 3">CY18W</strain>
    </source>
</reference>
<evidence type="ECO:0000313" key="2">
    <source>
        <dbReference type="EMBL" id="MBC3917703.1"/>
    </source>
</evidence>
<comment type="caution">
    <text evidence="2">The sequence shown here is derived from an EMBL/GenBank/DDBJ whole genome shotgun (WGS) entry which is preliminary data.</text>
</comment>
<dbReference type="Proteomes" id="UP000650424">
    <property type="component" value="Unassembled WGS sequence"/>
</dbReference>
<dbReference type="SUPFAM" id="SSF56300">
    <property type="entry name" value="Metallo-dependent phosphatases"/>
    <property type="match status" value="1"/>
</dbReference>
<evidence type="ECO:0000313" key="3">
    <source>
        <dbReference type="Proteomes" id="UP000650424"/>
    </source>
</evidence>
<proteinExistence type="predicted"/>
<dbReference type="InterPro" id="IPR004843">
    <property type="entry name" value="Calcineurin-like_PHP"/>
</dbReference>
<organism evidence="2 3">
    <name type="scientific">Undibacterium hunanense</name>
    <dbReference type="NCBI Taxonomy" id="2762292"/>
    <lineage>
        <taxon>Bacteria</taxon>
        <taxon>Pseudomonadati</taxon>
        <taxon>Pseudomonadota</taxon>
        <taxon>Betaproteobacteria</taxon>
        <taxon>Burkholderiales</taxon>
        <taxon>Oxalobacteraceae</taxon>
        <taxon>Undibacterium</taxon>
    </lineage>
</organism>
<protein>
    <submittedName>
        <fullName evidence="2">Metallophosphoesterase</fullName>
    </submittedName>
</protein>
<dbReference type="PRINTS" id="PR00114">
    <property type="entry name" value="STPHPHTASE"/>
</dbReference>
<dbReference type="Pfam" id="PF00149">
    <property type="entry name" value="Metallophos"/>
    <property type="match status" value="1"/>
</dbReference>
<dbReference type="InterPro" id="IPR006186">
    <property type="entry name" value="Ser/Thr-sp_prot-phosphatase"/>
</dbReference>
<accession>A0ABR6ZPC8</accession>
<evidence type="ECO:0000259" key="1">
    <source>
        <dbReference type="Pfam" id="PF00149"/>
    </source>
</evidence>
<name>A0ABR6ZPC8_9BURK</name>
<dbReference type="InterPro" id="IPR029052">
    <property type="entry name" value="Metallo-depent_PP-like"/>
</dbReference>